<keyword evidence="2" id="KW-0732">Signal</keyword>
<gene>
    <name evidence="3" type="ordered locus">Solca_2477</name>
</gene>
<dbReference type="RefSeq" id="WP_014680743.1">
    <property type="nucleotide sequence ID" value="NC_017770.1"/>
</dbReference>
<keyword evidence="4" id="KW-1185">Reference proteome</keyword>
<reference evidence="3" key="1">
    <citation type="submission" date="2012-02" db="EMBL/GenBank/DDBJ databases">
        <title>The complete genome of Solitalea canadensis DSM 3403.</title>
        <authorList>
            <consortium name="US DOE Joint Genome Institute (JGI-PGF)"/>
            <person name="Lucas S."/>
            <person name="Copeland A."/>
            <person name="Lapidus A."/>
            <person name="Glavina del Rio T."/>
            <person name="Dalin E."/>
            <person name="Tice H."/>
            <person name="Bruce D."/>
            <person name="Goodwin L."/>
            <person name="Pitluck S."/>
            <person name="Peters L."/>
            <person name="Ovchinnikova G."/>
            <person name="Lu M."/>
            <person name="Kyrpides N."/>
            <person name="Mavromatis K."/>
            <person name="Ivanova N."/>
            <person name="Brettin T."/>
            <person name="Detter J.C."/>
            <person name="Han C."/>
            <person name="Larimer F."/>
            <person name="Land M."/>
            <person name="Hauser L."/>
            <person name="Markowitz V."/>
            <person name="Cheng J.-F."/>
            <person name="Hugenholtz P."/>
            <person name="Woyke T."/>
            <person name="Wu D."/>
            <person name="Spring S."/>
            <person name="Schroeder M."/>
            <person name="Kopitz M."/>
            <person name="Brambilla E."/>
            <person name="Klenk H.-P."/>
            <person name="Eisen J.A."/>
        </authorList>
    </citation>
    <scope>NUCLEOTIDE SEQUENCE</scope>
    <source>
        <strain evidence="3">DSM 3403</strain>
    </source>
</reference>
<dbReference type="HOGENOM" id="CLU_563510_0_0_10"/>
<dbReference type="Proteomes" id="UP000007590">
    <property type="component" value="Chromosome"/>
</dbReference>
<dbReference type="AlphaFoldDB" id="H8KRJ1"/>
<dbReference type="eggNOG" id="COG1044">
    <property type="taxonomic scope" value="Bacteria"/>
</dbReference>
<proteinExistence type="predicted"/>
<evidence type="ECO:0000256" key="1">
    <source>
        <dbReference type="SAM" id="Coils"/>
    </source>
</evidence>
<evidence type="ECO:0000256" key="2">
    <source>
        <dbReference type="SAM" id="SignalP"/>
    </source>
</evidence>
<accession>H8KRJ1</accession>
<dbReference type="OrthoDB" id="9808753at2"/>
<sequence>MRKQLLLLVAMVGFNGAFAQTLQTVTDNGNTTTNAINTGSLTVSGNLKFGNGTEAVSVRSGWLTYNHLALTYKPKGSSFDNQNSGARSVALFNSGLGRGDGTSLSGRVFEYDGLHMNLLPEGYGNVGIGTTTPATKLEVKSGVDMILTSSTFVTPYNLGMTSDIGQGYTPHYILLSPMIVSGVANPQAGLSGTLSLYRGTTSAGNINAEYRVIIQAAYSNNYVSVVPLTDNTVSVNVYKVTYNNQAYLAIKTAEITGSGGRVTFRGDWWNAIDGTKPQLVYETQLSDVSIYKSYQSVHGTSMVATKDGNIGIGTNDPKGYKLAVVGKIRATEIKVEATPWPDYVFMPNYNLPSLQETEQHIKEKGHLPGIPSAEEVKNNGVDLGEMNAKLLQKIEELTLHLIEQNKQLQTKTDEIIELREHYKKIESQLTELKKLK</sequence>
<evidence type="ECO:0000313" key="3">
    <source>
        <dbReference type="EMBL" id="AFD07516.1"/>
    </source>
</evidence>
<feature type="chain" id="PRO_5003613326" description="BZIP transcription factor" evidence="2">
    <location>
        <begin position="20"/>
        <end position="436"/>
    </location>
</feature>
<dbReference type="EMBL" id="CP003349">
    <property type="protein sequence ID" value="AFD07516.1"/>
    <property type="molecule type" value="Genomic_DNA"/>
</dbReference>
<feature type="signal peptide" evidence="2">
    <location>
        <begin position="1"/>
        <end position="19"/>
    </location>
</feature>
<protein>
    <recommendedName>
        <fullName evidence="5">BZIP transcription factor</fullName>
    </recommendedName>
</protein>
<keyword evidence="1" id="KW-0175">Coiled coil</keyword>
<evidence type="ECO:0000313" key="4">
    <source>
        <dbReference type="Proteomes" id="UP000007590"/>
    </source>
</evidence>
<dbReference type="STRING" id="929556.Solca_2477"/>
<feature type="coiled-coil region" evidence="1">
    <location>
        <begin position="387"/>
        <end position="435"/>
    </location>
</feature>
<dbReference type="KEGG" id="scn:Solca_2477"/>
<evidence type="ECO:0008006" key="5">
    <source>
        <dbReference type="Google" id="ProtNLM"/>
    </source>
</evidence>
<organism evidence="3 4">
    <name type="scientific">Solitalea canadensis (strain ATCC 29591 / DSM 3403 / JCM 21819 / LMG 8368 / NBRC 15130 / NCIMB 12057 / USAM 9D)</name>
    <name type="common">Flexibacter canadensis</name>
    <dbReference type="NCBI Taxonomy" id="929556"/>
    <lineage>
        <taxon>Bacteria</taxon>
        <taxon>Pseudomonadati</taxon>
        <taxon>Bacteroidota</taxon>
        <taxon>Sphingobacteriia</taxon>
        <taxon>Sphingobacteriales</taxon>
        <taxon>Sphingobacteriaceae</taxon>
        <taxon>Solitalea</taxon>
    </lineage>
</organism>
<name>H8KRJ1_SOLCM</name>